<keyword evidence="1" id="KW-0812">Transmembrane</keyword>
<dbReference type="AlphaFoldDB" id="A0A329QTR8"/>
<reference evidence="2 3" key="1">
    <citation type="submission" date="2018-06" db="EMBL/GenBank/DDBJ databases">
        <title>Phytoactinopolyspora halophila sp. nov., a novel halophilic actinomycete isolated from a saline soil in China.</title>
        <authorList>
            <person name="Tang S.-K."/>
        </authorList>
    </citation>
    <scope>NUCLEOTIDE SEQUENCE [LARGE SCALE GENOMIC DNA]</scope>
    <source>
        <strain evidence="2 3">YIM 96934</strain>
    </source>
</reference>
<evidence type="ECO:0000313" key="2">
    <source>
        <dbReference type="EMBL" id="RAW15416.1"/>
    </source>
</evidence>
<feature type="transmembrane region" description="Helical" evidence="1">
    <location>
        <begin position="60"/>
        <end position="78"/>
    </location>
</feature>
<feature type="transmembrane region" description="Helical" evidence="1">
    <location>
        <begin position="33"/>
        <end position="53"/>
    </location>
</feature>
<dbReference type="EMBL" id="QMIG01000006">
    <property type="protein sequence ID" value="RAW15416.1"/>
    <property type="molecule type" value="Genomic_DNA"/>
</dbReference>
<keyword evidence="1" id="KW-1133">Transmembrane helix</keyword>
<proteinExistence type="predicted"/>
<name>A0A329QTR8_9ACTN</name>
<keyword evidence="1" id="KW-0472">Membrane</keyword>
<evidence type="ECO:0000313" key="3">
    <source>
        <dbReference type="Proteomes" id="UP000250462"/>
    </source>
</evidence>
<comment type="caution">
    <text evidence="2">The sequence shown here is derived from an EMBL/GenBank/DDBJ whole genome shotgun (WGS) entry which is preliminary data.</text>
</comment>
<organism evidence="2 3">
    <name type="scientific">Phytoactinopolyspora halophila</name>
    <dbReference type="NCBI Taxonomy" id="1981511"/>
    <lineage>
        <taxon>Bacteria</taxon>
        <taxon>Bacillati</taxon>
        <taxon>Actinomycetota</taxon>
        <taxon>Actinomycetes</taxon>
        <taxon>Jiangellales</taxon>
        <taxon>Jiangellaceae</taxon>
        <taxon>Phytoactinopolyspora</taxon>
    </lineage>
</organism>
<keyword evidence="3" id="KW-1185">Reference proteome</keyword>
<dbReference type="Proteomes" id="UP000250462">
    <property type="component" value="Unassembled WGS sequence"/>
</dbReference>
<gene>
    <name evidence="2" type="ORF">DPM12_09200</name>
</gene>
<evidence type="ECO:0000256" key="1">
    <source>
        <dbReference type="SAM" id="Phobius"/>
    </source>
</evidence>
<protein>
    <submittedName>
        <fullName evidence="2">Uncharacterized protein</fullName>
    </submittedName>
</protein>
<sequence>MLTVLAVLLVLFGPIQTTSTSNGSTTSGLVDDLNFFAMLLLIVVTLAGFATGLASWGRRLGLVGLSSVVLCLGVVISLPSIGLFFLPAAVATVGTWISLYRSG</sequence>
<accession>A0A329QTR8</accession>